<evidence type="ECO:0000256" key="1">
    <source>
        <dbReference type="SAM" id="MobiDB-lite"/>
    </source>
</evidence>
<feature type="region of interest" description="Disordered" evidence="1">
    <location>
        <begin position="1"/>
        <end position="42"/>
    </location>
</feature>
<reference evidence="2 3" key="1">
    <citation type="journal article" date="2021" name="BMC Genomics">
        <title>Datura genome reveals duplications of psychoactive alkaloid biosynthetic genes and high mutation rate following tissue culture.</title>
        <authorList>
            <person name="Rajewski A."/>
            <person name="Carter-House D."/>
            <person name="Stajich J."/>
            <person name="Litt A."/>
        </authorList>
    </citation>
    <scope>NUCLEOTIDE SEQUENCE [LARGE SCALE GENOMIC DNA]</scope>
    <source>
        <strain evidence="2">AR-01</strain>
    </source>
</reference>
<sequence length="161" mass="18089">MPPKGAKKRKEAAGSREISKKQQRNDNMEFESPSGSDESYEIYSSGTVVGPRIVEGVVDESEQVDASTHAIQTTHTLATPSNDSPTSIFTTSIKISPSIHTGYVVDPKEDMRRMAKRLTISERKIDVRLEQVKLWVKKEMEKTAKGLNMRLDGFEVHLNHF</sequence>
<comment type="caution">
    <text evidence="2">The sequence shown here is derived from an EMBL/GenBank/DDBJ whole genome shotgun (WGS) entry which is preliminary data.</text>
</comment>
<feature type="compositionally biased region" description="Basic residues" evidence="1">
    <location>
        <begin position="1"/>
        <end position="10"/>
    </location>
</feature>
<dbReference type="EMBL" id="JACEIK010000811">
    <property type="protein sequence ID" value="MCD7462561.1"/>
    <property type="molecule type" value="Genomic_DNA"/>
</dbReference>
<organism evidence="2 3">
    <name type="scientific">Datura stramonium</name>
    <name type="common">Jimsonweed</name>
    <name type="synonym">Common thornapple</name>
    <dbReference type="NCBI Taxonomy" id="4076"/>
    <lineage>
        <taxon>Eukaryota</taxon>
        <taxon>Viridiplantae</taxon>
        <taxon>Streptophyta</taxon>
        <taxon>Embryophyta</taxon>
        <taxon>Tracheophyta</taxon>
        <taxon>Spermatophyta</taxon>
        <taxon>Magnoliopsida</taxon>
        <taxon>eudicotyledons</taxon>
        <taxon>Gunneridae</taxon>
        <taxon>Pentapetalae</taxon>
        <taxon>asterids</taxon>
        <taxon>lamiids</taxon>
        <taxon>Solanales</taxon>
        <taxon>Solanaceae</taxon>
        <taxon>Solanoideae</taxon>
        <taxon>Datureae</taxon>
        <taxon>Datura</taxon>
    </lineage>
</organism>
<evidence type="ECO:0000313" key="3">
    <source>
        <dbReference type="Proteomes" id="UP000823775"/>
    </source>
</evidence>
<protein>
    <submittedName>
        <fullName evidence="2">Uncharacterized protein</fullName>
    </submittedName>
</protein>
<dbReference type="Proteomes" id="UP000823775">
    <property type="component" value="Unassembled WGS sequence"/>
</dbReference>
<feature type="compositionally biased region" description="Polar residues" evidence="1">
    <location>
        <begin position="33"/>
        <end position="42"/>
    </location>
</feature>
<keyword evidence="3" id="KW-1185">Reference proteome</keyword>
<accession>A0ABS8SUN0</accession>
<feature type="compositionally biased region" description="Basic and acidic residues" evidence="1">
    <location>
        <begin position="11"/>
        <end position="27"/>
    </location>
</feature>
<name>A0ABS8SUN0_DATST</name>
<proteinExistence type="predicted"/>
<gene>
    <name evidence="2" type="ORF">HAX54_048776</name>
</gene>
<evidence type="ECO:0000313" key="2">
    <source>
        <dbReference type="EMBL" id="MCD7462561.1"/>
    </source>
</evidence>